<comment type="subcellular location">
    <subcellularLocation>
        <location evidence="1">Secreted</location>
    </subcellularLocation>
</comment>
<keyword evidence="4" id="KW-1015">Disulfide bond</keyword>
<dbReference type="PANTHER" id="PTHR12274">
    <property type="entry name" value="GRANULIN"/>
    <property type="match status" value="1"/>
</dbReference>
<reference evidence="7" key="1">
    <citation type="submission" date="2025-08" db="UniProtKB">
        <authorList>
            <consortium name="Ensembl"/>
        </authorList>
    </citation>
    <scope>IDENTIFICATION</scope>
</reference>
<feature type="chain" id="PRO_5018766645" evidence="5">
    <location>
        <begin position="21"/>
        <end position="420"/>
    </location>
</feature>
<feature type="domain" description="Granulins" evidence="6">
    <location>
        <begin position="224"/>
        <end position="237"/>
    </location>
</feature>
<evidence type="ECO:0000256" key="4">
    <source>
        <dbReference type="ARBA" id="ARBA00023157"/>
    </source>
</evidence>
<dbReference type="PROSITE" id="PS00799">
    <property type="entry name" value="GRANULINS"/>
    <property type="match status" value="4"/>
</dbReference>
<keyword evidence="8" id="KW-1185">Reference proteome</keyword>
<feature type="domain" description="Granulins" evidence="6">
    <location>
        <begin position="90"/>
        <end position="103"/>
    </location>
</feature>
<dbReference type="GeneTree" id="ENSGT00470000042293"/>
<protein>
    <submittedName>
        <fullName evidence="7">Granulin b</fullName>
    </submittedName>
</protein>
<proteinExistence type="inferred from homology"/>
<evidence type="ECO:0000256" key="5">
    <source>
        <dbReference type="SAM" id="SignalP"/>
    </source>
</evidence>
<comment type="similarity">
    <text evidence="2">Belongs to the granulin family.</text>
</comment>
<dbReference type="InterPro" id="IPR037277">
    <property type="entry name" value="Granulin_sf"/>
</dbReference>
<evidence type="ECO:0000256" key="2">
    <source>
        <dbReference type="ARBA" id="ARBA00010093"/>
    </source>
</evidence>
<dbReference type="PANTHER" id="PTHR12274:SF6">
    <property type="entry name" value="GRANULIN B"/>
    <property type="match status" value="1"/>
</dbReference>
<name>A0A3Q2Y9Y1_HIPCM</name>
<reference evidence="7" key="2">
    <citation type="submission" date="2025-09" db="UniProtKB">
        <authorList>
            <consortium name="Ensembl"/>
        </authorList>
    </citation>
    <scope>IDENTIFICATION</scope>
</reference>
<feature type="domain" description="Granulins" evidence="6">
    <location>
        <begin position="302"/>
        <end position="315"/>
    </location>
</feature>
<evidence type="ECO:0000313" key="7">
    <source>
        <dbReference type="Ensembl" id="ENSHCOP00000014659.1"/>
    </source>
</evidence>
<dbReference type="InterPro" id="IPR039036">
    <property type="entry name" value="Granulin_fam"/>
</dbReference>
<dbReference type="AlphaFoldDB" id="A0A3Q2Y9Y1"/>
<organism evidence="7 8">
    <name type="scientific">Hippocampus comes</name>
    <name type="common">Tiger tail seahorse</name>
    <dbReference type="NCBI Taxonomy" id="109280"/>
    <lineage>
        <taxon>Eukaryota</taxon>
        <taxon>Metazoa</taxon>
        <taxon>Chordata</taxon>
        <taxon>Craniata</taxon>
        <taxon>Vertebrata</taxon>
        <taxon>Euteleostomi</taxon>
        <taxon>Actinopterygii</taxon>
        <taxon>Neopterygii</taxon>
        <taxon>Teleostei</taxon>
        <taxon>Neoteleostei</taxon>
        <taxon>Acanthomorphata</taxon>
        <taxon>Syngnathiaria</taxon>
        <taxon>Syngnathiformes</taxon>
        <taxon>Syngnathoidei</taxon>
        <taxon>Syngnathidae</taxon>
        <taxon>Hippocampus</taxon>
    </lineage>
</organism>
<evidence type="ECO:0000256" key="1">
    <source>
        <dbReference type="ARBA" id="ARBA00004613"/>
    </source>
</evidence>
<feature type="signal peptide" evidence="5">
    <location>
        <begin position="1"/>
        <end position="20"/>
    </location>
</feature>
<keyword evidence="3" id="KW-0964">Secreted</keyword>
<dbReference type="SMART" id="SM00277">
    <property type="entry name" value="GRAN"/>
    <property type="match status" value="5"/>
</dbReference>
<keyword evidence="5" id="KW-0732">Signal</keyword>
<dbReference type="Gene3D" id="2.10.25.160">
    <property type="entry name" value="Granulin"/>
    <property type="match status" value="5"/>
</dbReference>
<dbReference type="SUPFAM" id="SSF57277">
    <property type="entry name" value="Granulin repeat"/>
    <property type="match status" value="4"/>
</dbReference>
<evidence type="ECO:0000313" key="8">
    <source>
        <dbReference type="Proteomes" id="UP000264820"/>
    </source>
</evidence>
<dbReference type="Proteomes" id="UP000264820">
    <property type="component" value="Unplaced"/>
</dbReference>
<dbReference type="FunFam" id="2.10.25.160:FF:000001">
    <property type="entry name" value="Granulin precursor"/>
    <property type="match status" value="1"/>
</dbReference>
<dbReference type="InterPro" id="IPR000118">
    <property type="entry name" value="Granulin"/>
</dbReference>
<dbReference type="Pfam" id="PF00396">
    <property type="entry name" value="Granulin"/>
    <property type="match status" value="4"/>
</dbReference>
<evidence type="ECO:0000259" key="6">
    <source>
        <dbReference type="PROSITE" id="PS00799"/>
    </source>
</evidence>
<evidence type="ECO:0000256" key="3">
    <source>
        <dbReference type="ARBA" id="ARBA00022525"/>
    </source>
</evidence>
<feature type="domain" description="Granulins" evidence="6">
    <location>
        <begin position="377"/>
        <end position="390"/>
    </location>
</feature>
<dbReference type="GO" id="GO:0005576">
    <property type="term" value="C:extracellular region"/>
    <property type="evidence" value="ECO:0007669"/>
    <property type="project" value="UniProtKB-SubCell"/>
</dbReference>
<sequence length="420" mass="44238">AQALVWWSLLASGLLGTSMSLVCPDGGTCQEGSTCCTDVAGRYGCCPLPRVSPHTPARLCTPNLGARAAPQDICCSNGIHCCPEGTAVCCHDGFHCCPHGKRCNLEAKTCDDASGTTAVATGVTACDEHTSCPKGASCCFMKSAGKWGCCPLPQVTLHATTSYRAGSPHMPPDTRHCLTFHVCKYTNMPNCPLCPTLHKTSPITPSNMFESDRKCAWCPQAVCCQDGSHCCPAGHTCDPHRSSCSRGRRVVPWLTKTPAVARPPAVADVKCDDKSSCAAGTTCCKLPTGEWGCCPLVKAVCCPDREHCCPQGYSCNMETGTCEKPAAAPDVAAAAVRVETMVPCDVAAAFACAERETCCRSSASEWACCPSPQAVCCADMKHCCPAHYSCHPSGGCVRTAPTWAASLRDPDIRKLLLEVC</sequence>
<dbReference type="Ensembl" id="ENSHCOT00000022337.1">
    <property type="protein sequence ID" value="ENSHCOP00000014659.1"/>
    <property type="gene ID" value="ENSHCOG00000018097.1"/>
</dbReference>
<accession>A0A3Q2Y9Y1</accession>